<evidence type="ECO:0000313" key="2">
    <source>
        <dbReference type="EMBL" id="GCF11504.1"/>
    </source>
</evidence>
<evidence type="ECO:0000313" key="3">
    <source>
        <dbReference type="Proteomes" id="UP000322530"/>
    </source>
</evidence>
<evidence type="ECO:0000259" key="1">
    <source>
        <dbReference type="SMART" id="SM00471"/>
    </source>
</evidence>
<dbReference type="PANTHER" id="PTHR46246">
    <property type="entry name" value="GUANOSINE-3',5'-BIS(DIPHOSPHATE) 3'-PYROPHOSPHOHYDROLASE MESH1"/>
    <property type="match status" value="1"/>
</dbReference>
<dbReference type="RefSeq" id="WP_172632440.1">
    <property type="nucleotide sequence ID" value="NZ_BIXY01000117.1"/>
</dbReference>
<reference evidence="2 3" key="1">
    <citation type="submission" date="2019-01" db="EMBL/GenBank/DDBJ databases">
        <title>Draft genome sequence of Dictyobacter sp. Uno17.</title>
        <authorList>
            <person name="Wang C.M."/>
            <person name="Zheng Y."/>
            <person name="Sakai Y."/>
            <person name="Abe K."/>
            <person name="Yokota A."/>
            <person name="Yabe S."/>
        </authorList>
    </citation>
    <scope>NUCLEOTIDE SEQUENCE [LARGE SCALE GENOMIC DNA]</scope>
    <source>
        <strain evidence="2 3">Uno17</strain>
    </source>
</reference>
<dbReference type="SUPFAM" id="SSF109604">
    <property type="entry name" value="HD-domain/PDEase-like"/>
    <property type="match status" value="1"/>
</dbReference>
<dbReference type="InterPro" id="IPR052194">
    <property type="entry name" value="MESH1"/>
</dbReference>
<comment type="caution">
    <text evidence="2">The sequence shown here is derived from an EMBL/GenBank/DDBJ whole genome shotgun (WGS) entry which is preliminary data.</text>
</comment>
<dbReference type="Proteomes" id="UP000322530">
    <property type="component" value="Unassembled WGS sequence"/>
</dbReference>
<dbReference type="GO" id="GO:0008893">
    <property type="term" value="F:guanosine-3',5'-bis(diphosphate) 3'-diphosphatase activity"/>
    <property type="evidence" value="ECO:0007669"/>
    <property type="project" value="TreeGrafter"/>
</dbReference>
<organism evidence="2 3">
    <name type="scientific">Dictyobacter arantiisoli</name>
    <dbReference type="NCBI Taxonomy" id="2014874"/>
    <lineage>
        <taxon>Bacteria</taxon>
        <taxon>Bacillati</taxon>
        <taxon>Chloroflexota</taxon>
        <taxon>Ktedonobacteria</taxon>
        <taxon>Ktedonobacterales</taxon>
        <taxon>Dictyobacteraceae</taxon>
        <taxon>Dictyobacter</taxon>
    </lineage>
</organism>
<dbReference type="Pfam" id="PF13328">
    <property type="entry name" value="HD_4"/>
    <property type="match status" value="1"/>
</dbReference>
<sequence>MDTTLVEKAFELAARLHATQTRKASLVPDVPYLGHLMEVAGLVTASGAPMIAVAAALLHDAIEDQGAETRELIEAQLGGDVLALVEECTEPGTGGTQKAPWRERKEGYLQHVRSSSLLALVISCSDKVQNAHDLRRQVYVNGDAAYASFTTGKAARLWFMRAFALAARERLTVLQAEQPGEPLLKGIDYLLFELQEVLSYLESH</sequence>
<proteinExistence type="predicted"/>
<keyword evidence="3" id="KW-1185">Reference proteome</keyword>
<accession>A0A5A5TKR0</accession>
<dbReference type="EMBL" id="BIXY01000117">
    <property type="protein sequence ID" value="GCF11504.1"/>
    <property type="molecule type" value="Genomic_DNA"/>
</dbReference>
<dbReference type="SMART" id="SM00471">
    <property type="entry name" value="HDc"/>
    <property type="match status" value="1"/>
</dbReference>
<dbReference type="AlphaFoldDB" id="A0A5A5TKR0"/>
<name>A0A5A5TKR0_9CHLR</name>
<protein>
    <recommendedName>
        <fullName evidence="1">HD/PDEase domain-containing protein</fullName>
    </recommendedName>
</protein>
<feature type="domain" description="HD/PDEase" evidence="1">
    <location>
        <begin position="28"/>
        <end position="140"/>
    </location>
</feature>
<gene>
    <name evidence="2" type="ORF">KDI_50680</name>
</gene>
<dbReference type="Gene3D" id="1.10.3210.10">
    <property type="entry name" value="Hypothetical protein af1432"/>
    <property type="match status" value="1"/>
</dbReference>
<dbReference type="InterPro" id="IPR003607">
    <property type="entry name" value="HD/PDEase_dom"/>
</dbReference>
<dbReference type="PANTHER" id="PTHR46246:SF1">
    <property type="entry name" value="GUANOSINE-3',5'-BIS(DIPHOSPHATE) 3'-PYROPHOSPHOHYDROLASE MESH1"/>
    <property type="match status" value="1"/>
</dbReference>